<reference evidence="1" key="1">
    <citation type="submission" date="2023-07" db="EMBL/GenBank/DDBJ databases">
        <title>Sorghum-associated microbial communities from plants grown in Nebraska, USA.</title>
        <authorList>
            <person name="Schachtman D."/>
        </authorList>
    </citation>
    <scope>NUCLEOTIDE SEQUENCE</scope>
    <source>
        <strain evidence="1">BE73</strain>
    </source>
</reference>
<organism evidence="1 2">
    <name type="scientific">Deinococcus soli</name>
    <name type="common">ex Cha et al. 2016</name>
    <dbReference type="NCBI Taxonomy" id="1309411"/>
    <lineage>
        <taxon>Bacteria</taxon>
        <taxon>Thermotogati</taxon>
        <taxon>Deinococcota</taxon>
        <taxon>Deinococci</taxon>
        <taxon>Deinococcales</taxon>
        <taxon>Deinococcaceae</taxon>
        <taxon>Deinococcus</taxon>
    </lineage>
</organism>
<dbReference type="Proteomes" id="UP001252370">
    <property type="component" value="Unassembled WGS sequence"/>
</dbReference>
<proteinExistence type="predicted"/>
<keyword evidence="2" id="KW-1185">Reference proteome</keyword>
<dbReference type="EMBL" id="JAVDTP010000052">
    <property type="protein sequence ID" value="MDR6754703.1"/>
    <property type="molecule type" value="Genomic_DNA"/>
</dbReference>
<evidence type="ECO:0000313" key="1">
    <source>
        <dbReference type="EMBL" id="MDR6754703.1"/>
    </source>
</evidence>
<gene>
    <name evidence="1" type="ORF">J2Y01_005247</name>
</gene>
<evidence type="ECO:0000313" key="2">
    <source>
        <dbReference type="Proteomes" id="UP001252370"/>
    </source>
</evidence>
<sequence>MRNQIYVPPGVHVLPISPLADNGLSGFQITGSSGPAVTLEWRAADPDPWLPLTLPVTLAPGLLRLTRTDESEVYACLNGEYTAADGTPPGDSGGGGGGVTWAPLTEIQRTDQGDGTVLVSFEIPAAATETAYVSALRGVTGGAPLLFEAYPGTPSAPGLIAVGQWAATNGDVGQGSGYALAARVDQADLGGVTSFEAELTPYE</sequence>
<protein>
    <submittedName>
        <fullName evidence="1">Uncharacterized protein</fullName>
    </submittedName>
</protein>
<comment type="caution">
    <text evidence="1">The sequence shown here is derived from an EMBL/GenBank/DDBJ whole genome shotgun (WGS) entry which is preliminary data.</text>
</comment>
<name>A0ACC6KQJ6_9DEIO</name>
<accession>A0ACC6KQJ6</accession>